<accession>A0A7D8YSD8</accession>
<proteinExistence type="predicted"/>
<protein>
    <submittedName>
        <fullName evidence="3">Uncharacterized protein</fullName>
    </submittedName>
</protein>
<comment type="caution">
    <text evidence="3">The sequence shown here is derived from an EMBL/GenBank/DDBJ whole genome shotgun (WGS) entry which is preliminary data.</text>
</comment>
<keyword evidence="4" id="KW-1185">Reference proteome</keyword>
<dbReference type="OrthoDB" id="3438840at2759"/>
<feature type="region of interest" description="Disordered" evidence="2">
    <location>
        <begin position="36"/>
        <end position="56"/>
    </location>
</feature>
<feature type="compositionally biased region" description="Polar residues" evidence="2">
    <location>
        <begin position="113"/>
        <end position="135"/>
    </location>
</feature>
<feature type="region of interest" description="Disordered" evidence="2">
    <location>
        <begin position="717"/>
        <end position="827"/>
    </location>
</feature>
<feature type="compositionally biased region" description="Polar residues" evidence="2">
    <location>
        <begin position="727"/>
        <end position="736"/>
    </location>
</feature>
<keyword evidence="1" id="KW-0175">Coiled coil</keyword>
<feature type="compositionally biased region" description="Low complexity" evidence="2">
    <location>
        <begin position="789"/>
        <end position="801"/>
    </location>
</feature>
<evidence type="ECO:0000313" key="3">
    <source>
        <dbReference type="EMBL" id="TVY55990.1"/>
    </source>
</evidence>
<feature type="compositionally biased region" description="Basic and acidic residues" evidence="2">
    <location>
        <begin position="567"/>
        <end position="576"/>
    </location>
</feature>
<dbReference type="Proteomes" id="UP000481288">
    <property type="component" value="Unassembled WGS sequence"/>
</dbReference>
<feature type="compositionally biased region" description="Basic residues" evidence="2">
    <location>
        <begin position="770"/>
        <end position="781"/>
    </location>
</feature>
<reference evidence="3 4" key="1">
    <citation type="submission" date="2018-05" db="EMBL/GenBank/DDBJ databases">
        <title>Whole genome sequencing for identification of molecular markers to develop diagnostic detection tools for the regulated plant pathogen Lachnellula willkommii.</title>
        <authorList>
            <person name="Giroux E."/>
            <person name="Bilodeau G."/>
        </authorList>
    </citation>
    <scope>NUCLEOTIDE SEQUENCE [LARGE SCALE GENOMIC DNA]</scope>
    <source>
        <strain evidence="3 4">CBS 625.97</strain>
    </source>
</reference>
<feature type="region of interest" description="Disordered" evidence="2">
    <location>
        <begin position="552"/>
        <end position="576"/>
    </location>
</feature>
<feature type="compositionally biased region" description="Low complexity" evidence="2">
    <location>
        <begin position="263"/>
        <end position="280"/>
    </location>
</feature>
<sequence length="884" mass="95880">MHLQTATSTTTAMMAYPTLPASPTLTNPDMILPYGDEYDSPPSRPLSPGNQWGGSNPANMQFSIGPPMGPITPTTPIIYGNGTMLSDIGEVTEAESTPGRRLPGPAERRMLKQQAQNNGHARLRSSPTLGMRSSPTLGYDAVMKRAKTGTHQRTVSIESTSTVTSEGQSAEIFKDFDDGISVDDSNFQGDDEESVADSYSQEVIAQETQRLSNRDSMIGVDEDGNSSAALSRRAEQILLNAKKRLNNMEGNLTRARSTLHTTPSGSLSSIHSSSPLSRSTPSPPQSGRLPSHFAAPPSMHRQIHASSNSMAGSPGHSRVYSENSISPNMRTPQFPVRSTSAAARYMSKGGTDVNQRSPTSPQDSIREESNNTPTPPVSSSSRTSPPNKIPPPHASTLEPLGEDETLVDFEADRASIQSSTDGNLGPSGDHRGLTRSASSMQMRDIRDQMHDLKGRLSVLRDRARDDTMKRRSLQSLRTPSPFTAAEQWYTAAKGYGEGGLSADAGVAHPPWTQESQVTKDINVDANPERLGHEEQGQAPEYAASDVTSVYEDVSEELHSTDLSARPQEPRLVEEQHEGAKLFGKIEEPNGADKDDYNDEIVNLEEVDDYESDASSYHDTFTSAISHEDREDAFDYEHFFLHSALGTISQQRNGRRESFSSDDSVETTRGPTTQTAGRPVSHIRNSSNTSVSTFASFATATEGRRSVDLRDEDRGDFAVQHVDAPERNLSTPVSARRQTFGGGSPTKYGYTIDRQSPSDETERPPSVIHDRKNRGGTSHPHKASVASLESSSSTGSTGSTRSFPLVNKAKSSPTLIPNGSRENDQGSPVHMLAQDDQILVEKLVASLGKCVLGLSESGRESYDGRVWKRRLDAARRVLDGEEGAI</sequence>
<dbReference type="AlphaFoldDB" id="A0A7D8YSD8"/>
<feature type="region of interest" description="Disordered" evidence="2">
    <location>
        <begin position="649"/>
        <end position="687"/>
    </location>
</feature>
<evidence type="ECO:0000313" key="4">
    <source>
        <dbReference type="Proteomes" id="UP000481288"/>
    </source>
</evidence>
<organism evidence="3 4">
    <name type="scientific">Lachnellula cervina</name>
    <dbReference type="NCBI Taxonomy" id="1316786"/>
    <lineage>
        <taxon>Eukaryota</taxon>
        <taxon>Fungi</taxon>
        <taxon>Dikarya</taxon>
        <taxon>Ascomycota</taxon>
        <taxon>Pezizomycotina</taxon>
        <taxon>Leotiomycetes</taxon>
        <taxon>Helotiales</taxon>
        <taxon>Lachnaceae</taxon>
        <taxon>Lachnellula</taxon>
    </lineage>
</organism>
<feature type="compositionally biased region" description="Polar residues" evidence="2">
    <location>
        <begin position="666"/>
        <end position="675"/>
    </location>
</feature>
<evidence type="ECO:0000256" key="2">
    <source>
        <dbReference type="SAM" id="MobiDB-lite"/>
    </source>
</evidence>
<feature type="compositionally biased region" description="Low complexity" evidence="2">
    <location>
        <begin position="377"/>
        <end position="386"/>
    </location>
</feature>
<feature type="compositionally biased region" description="Polar residues" evidence="2">
    <location>
        <begin position="352"/>
        <end position="363"/>
    </location>
</feature>
<feature type="compositionally biased region" description="Polar residues" evidence="2">
    <location>
        <begin position="320"/>
        <end position="341"/>
    </location>
</feature>
<feature type="region of interest" description="Disordered" evidence="2">
    <location>
        <begin position="416"/>
        <end position="440"/>
    </location>
</feature>
<feature type="region of interest" description="Disordered" evidence="2">
    <location>
        <begin position="112"/>
        <end position="135"/>
    </location>
</feature>
<evidence type="ECO:0000256" key="1">
    <source>
        <dbReference type="SAM" id="Coils"/>
    </source>
</evidence>
<name>A0A7D8YSD8_9HELO</name>
<gene>
    <name evidence="3" type="ORF">LCER1_G003152</name>
</gene>
<dbReference type="EMBL" id="QGMG01000194">
    <property type="protein sequence ID" value="TVY55990.1"/>
    <property type="molecule type" value="Genomic_DNA"/>
</dbReference>
<feature type="region of interest" description="Disordered" evidence="2">
    <location>
        <begin position="258"/>
        <end position="400"/>
    </location>
</feature>
<feature type="coiled-coil region" evidence="1">
    <location>
        <begin position="231"/>
        <end position="258"/>
    </location>
</feature>